<evidence type="ECO:0000313" key="2">
    <source>
        <dbReference type="Proteomes" id="UP000006729"/>
    </source>
</evidence>
<organism evidence="1 2">
    <name type="scientific">Populus trichocarpa</name>
    <name type="common">Western balsam poplar</name>
    <name type="synonym">Populus balsamifera subsp. trichocarpa</name>
    <dbReference type="NCBI Taxonomy" id="3694"/>
    <lineage>
        <taxon>Eukaryota</taxon>
        <taxon>Viridiplantae</taxon>
        <taxon>Streptophyta</taxon>
        <taxon>Embryophyta</taxon>
        <taxon>Tracheophyta</taxon>
        <taxon>Spermatophyta</taxon>
        <taxon>Magnoliopsida</taxon>
        <taxon>eudicotyledons</taxon>
        <taxon>Gunneridae</taxon>
        <taxon>Pentapetalae</taxon>
        <taxon>rosids</taxon>
        <taxon>fabids</taxon>
        <taxon>Malpighiales</taxon>
        <taxon>Salicaceae</taxon>
        <taxon>Saliceae</taxon>
        <taxon>Populus</taxon>
    </lineage>
</organism>
<accession>A0A2K1ZLH9</accession>
<name>A0A2K1ZLH9_POPTR</name>
<protein>
    <submittedName>
        <fullName evidence="1">Uncharacterized protein</fullName>
    </submittedName>
</protein>
<dbReference type="EMBL" id="CM009297">
    <property type="protein sequence ID" value="PNT26123.1"/>
    <property type="molecule type" value="Genomic_DNA"/>
</dbReference>
<sequence>MAELESVLFTNELEISGDKNKHASNRTRKLAINGDDEMLALLKNRAIKELEQTFPDEVESYRKIRALSAAVSYIYDFVGWISQQCKYLSMRFIMVGNNNP</sequence>
<reference evidence="1 2" key="1">
    <citation type="journal article" date="2006" name="Science">
        <title>The genome of black cottonwood, Populus trichocarpa (Torr. &amp; Gray).</title>
        <authorList>
            <person name="Tuskan G.A."/>
            <person name="Difazio S."/>
            <person name="Jansson S."/>
            <person name="Bohlmann J."/>
            <person name="Grigoriev I."/>
            <person name="Hellsten U."/>
            <person name="Putnam N."/>
            <person name="Ralph S."/>
            <person name="Rombauts S."/>
            <person name="Salamov A."/>
            <person name="Schein J."/>
            <person name="Sterck L."/>
            <person name="Aerts A."/>
            <person name="Bhalerao R.R."/>
            <person name="Bhalerao R.P."/>
            <person name="Blaudez D."/>
            <person name="Boerjan W."/>
            <person name="Brun A."/>
            <person name="Brunner A."/>
            <person name="Busov V."/>
            <person name="Campbell M."/>
            <person name="Carlson J."/>
            <person name="Chalot M."/>
            <person name="Chapman J."/>
            <person name="Chen G.L."/>
            <person name="Cooper D."/>
            <person name="Coutinho P.M."/>
            <person name="Couturier J."/>
            <person name="Covert S."/>
            <person name="Cronk Q."/>
            <person name="Cunningham R."/>
            <person name="Davis J."/>
            <person name="Degroeve S."/>
            <person name="Dejardin A."/>
            <person name="Depamphilis C."/>
            <person name="Detter J."/>
            <person name="Dirks B."/>
            <person name="Dubchak I."/>
            <person name="Duplessis S."/>
            <person name="Ehlting J."/>
            <person name="Ellis B."/>
            <person name="Gendler K."/>
            <person name="Goodstein D."/>
            <person name="Gribskov M."/>
            <person name="Grimwood J."/>
            <person name="Groover A."/>
            <person name="Gunter L."/>
            <person name="Hamberger B."/>
            <person name="Heinze B."/>
            <person name="Helariutta Y."/>
            <person name="Henrissat B."/>
            <person name="Holligan D."/>
            <person name="Holt R."/>
            <person name="Huang W."/>
            <person name="Islam-Faridi N."/>
            <person name="Jones S."/>
            <person name="Jones-Rhoades M."/>
            <person name="Jorgensen R."/>
            <person name="Joshi C."/>
            <person name="Kangasjarvi J."/>
            <person name="Karlsson J."/>
            <person name="Kelleher C."/>
            <person name="Kirkpatrick R."/>
            <person name="Kirst M."/>
            <person name="Kohler A."/>
            <person name="Kalluri U."/>
            <person name="Larimer F."/>
            <person name="Leebens-Mack J."/>
            <person name="Leple J.C."/>
            <person name="Locascio P."/>
            <person name="Lou Y."/>
            <person name="Lucas S."/>
            <person name="Martin F."/>
            <person name="Montanini B."/>
            <person name="Napoli C."/>
            <person name="Nelson D.R."/>
            <person name="Nelson C."/>
            <person name="Nieminen K."/>
            <person name="Nilsson O."/>
            <person name="Pereda V."/>
            <person name="Peter G."/>
            <person name="Philippe R."/>
            <person name="Pilate G."/>
            <person name="Poliakov A."/>
            <person name="Razumovskaya J."/>
            <person name="Richardson P."/>
            <person name="Rinaldi C."/>
            <person name="Ritland K."/>
            <person name="Rouze P."/>
            <person name="Ryaboy D."/>
            <person name="Schmutz J."/>
            <person name="Schrader J."/>
            <person name="Segerman B."/>
            <person name="Shin H."/>
            <person name="Siddiqui A."/>
            <person name="Sterky F."/>
            <person name="Terry A."/>
            <person name="Tsai C.J."/>
            <person name="Uberbacher E."/>
            <person name="Unneberg P."/>
            <person name="Vahala J."/>
            <person name="Wall K."/>
            <person name="Wessler S."/>
            <person name="Yang G."/>
            <person name="Yin T."/>
            <person name="Douglas C."/>
            <person name="Marra M."/>
            <person name="Sandberg G."/>
            <person name="Van de Peer Y."/>
            <person name="Rokhsar D."/>
        </authorList>
    </citation>
    <scope>NUCLEOTIDE SEQUENCE [LARGE SCALE GENOMIC DNA]</scope>
    <source>
        <strain evidence="2">cv. Nisqually</strain>
    </source>
</reference>
<evidence type="ECO:0000313" key="1">
    <source>
        <dbReference type="EMBL" id="PNT26123.1"/>
    </source>
</evidence>
<dbReference type="Proteomes" id="UP000006729">
    <property type="component" value="Chromosome 8"/>
</dbReference>
<keyword evidence="2" id="KW-1185">Reference proteome</keyword>
<gene>
    <name evidence="1" type="ORF">POPTR_008G222800</name>
</gene>
<dbReference type="InParanoid" id="A0A2K1ZLH9"/>
<proteinExistence type="predicted"/>
<dbReference type="AlphaFoldDB" id="A0A2K1ZLH9"/>